<sequence>MSDSPQDSERNGHITTEEIALYDRQIRLWGLDAQQRMRGSAILLIGCQGLTLETAKNLVLAGVGSLVIAADATVEQMDVEVQFYVGQQDIGKVWSAVVAKKLKVLNPRVEIRTVAESGIDDELLSASSVVACVGQPIDKQTLFNDKCRELGTKFLAADCFGMFGYIFCDFIRHTYIEERKEVPTTNKDEVKTVKETKTQTFVPLRDAFKARFDGMGGRKLRRMLSPLLVGYQALWAFEQEHKRRPAPSVDLDELKRVLDTVCERGAIPRDFVEPELLERICNNARLEYPPANAVMGGMLAQEILKAVTAKESPFTNFFLFDAANNEGTVNYLAPPTP</sequence>
<dbReference type="EMBL" id="JAMZIH010000474">
    <property type="protein sequence ID" value="KAJ1679293.1"/>
    <property type="molecule type" value="Genomic_DNA"/>
</dbReference>
<gene>
    <name evidence="1" type="primary">AOS1</name>
    <name evidence="1" type="ORF">EV182_002345</name>
</gene>
<name>A0ACC1HU52_9FUNG</name>
<dbReference type="EC" id="6.2.1.45" evidence="1"/>
<accession>A0ACC1HU52</accession>
<keyword evidence="1" id="KW-0436">Ligase</keyword>
<dbReference type="Proteomes" id="UP001145114">
    <property type="component" value="Unassembled WGS sequence"/>
</dbReference>
<keyword evidence="2" id="KW-1185">Reference proteome</keyword>
<reference evidence="1" key="1">
    <citation type="submission" date="2022-06" db="EMBL/GenBank/DDBJ databases">
        <title>Phylogenomic reconstructions and comparative analyses of Kickxellomycotina fungi.</title>
        <authorList>
            <person name="Reynolds N.K."/>
            <person name="Stajich J.E."/>
            <person name="Barry K."/>
            <person name="Grigoriev I.V."/>
            <person name="Crous P."/>
            <person name="Smith M.E."/>
        </authorList>
    </citation>
    <scope>NUCLEOTIDE SEQUENCE</scope>
    <source>
        <strain evidence="1">RSA 2271</strain>
    </source>
</reference>
<organism evidence="1 2">
    <name type="scientific">Spiromyces aspiralis</name>
    <dbReference type="NCBI Taxonomy" id="68401"/>
    <lineage>
        <taxon>Eukaryota</taxon>
        <taxon>Fungi</taxon>
        <taxon>Fungi incertae sedis</taxon>
        <taxon>Zoopagomycota</taxon>
        <taxon>Kickxellomycotina</taxon>
        <taxon>Kickxellomycetes</taxon>
        <taxon>Kickxellales</taxon>
        <taxon>Kickxellaceae</taxon>
        <taxon>Spiromyces</taxon>
    </lineage>
</organism>
<protein>
    <submittedName>
        <fullName evidence="1">E1 ubiquitin-activating protein aos1</fullName>
        <ecNumber evidence="1">6.2.1.45</ecNumber>
    </submittedName>
</protein>
<evidence type="ECO:0000313" key="1">
    <source>
        <dbReference type="EMBL" id="KAJ1679293.1"/>
    </source>
</evidence>
<evidence type="ECO:0000313" key="2">
    <source>
        <dbReference type="Proteomes" id="UP001145114"/>
    </source>
</evidence>
<proteinExistence type="predicted"/>
<comment type="caution">
    <text evidence="1">The sequence shown here is derived from an EMBL/GenBank/DDBJ whole genome shotgun (WGS) entry which is preliminary data.</text>
</comment>